<dbReference type="OrthoDB" id="438164at2759"/>
<dbReference type="Proteomes" id="UP000051574">
    <property type="component" value="Unassembled WGS sequence"/>
</dbReference>
<dbReference type="EMBL" id="LJIG01022519">
    <property type="protein sequence ID" value="KRT80148.1"/>
    <property type="molecule type" value="Genomic_DNA"/>
</dbReference>
<evidence type="ECO:0000313" key="1">
    <source>
        <dbReference type="EMBL" id="KRT80148.1"/>
    </source>
</evidence>
<comment type="caution">
    <text evidence="1">The sequence shown here is derived from an EMBL/GenBank/DDBJ whole genome shotgun (WGS) entry which is preliminary data.</text>
</comment>
<dbReference type="AlphaFoldDB" id="A0A0T6AYX0"/>
<name>A0A0T6AYX0_9SCAR</name>
<feature type="non-terminal residue" evidence="1">
    <location>
        <position position="134"/>
    </location>
</feature>
<keyword evidence="2" id="KW-1185">Reference proteome</keyword>
<sequence length="134" mass="15595">MSINVWIQLKTDAKQQLKESLVQMFVSQIIKDLNTNAQKELLNPNMEELHLDSQNVYKSIDVINLCKKNYTGASTNSNDSSDLEELFNKYSKYLHKIPNLSNINFNNLMKSQAQRFTYDEECTRDEGKLDVNIR</sequence>
<evidence type="ECO:0000313" key="2">
    <source>
        <dbReference type="Proteomes" id="UP000051574"/>
    </source>
</evidence>
<proteinExistence type="predicted"/>
<reference evidence="1 2" key="1">
    <citation type="submission" date="2015-09" db="EMBL/GenBank/DDBJ databases">
        <title>Draft genome of the scarab beetle Oryctes borbonicus.</title>
        <authorList>
            <person name="Meyer J.M."/>
            <person name="Markov G.V."/>
            <person name="Baskaran P."/>
            <person name="Herrmann M."/>
            <person name="Sommer R.J."/>
            <person name="Roedelsperger C."/>
        </authorList>
    </citation>
    <scope>NUCLEOTIDE SEQUENCE [LARGE SCALE GENOMIC DNA]</scope>
    <source>
        <strain evidence="1">OB123</strain>
        <tissue evidence="1">Whole animal</tissue>
    </source>
</reference>
<organism evidence="1 2">
    <name type="scientific">Oryctes borbonicus</name>
    <dbReference type="NCBI Taxonomy" id="1629725"/>
    <lineage>
        <taxon>Eukaryota</taxon>
        <taxon>Metazoa</taxon>
        <taxon>Ecdysozoa</taxon>
        <taxon>Arthropoda</taxon>
        <taxon>Hexapoda</taxon>
        <taxon>Insecta</taxon>
        <taxon>Pterygota</taxon>
        <taxon>Neoptera</taxon>
        <taxon>Endopterygota</taxon>
        <taxon>Coleoptera</taxon>
        <taxon>Polyphaga</taxon>
        <taxon>Scarabaeiformia</taxon>
        <taxon>Scarabaeidae</taxon>
        <taxon>Dynastinae</taxon>
        <taxon>Oryctes</taxon>
    </lineage>
</organism>
<accession>A0A0T6AYX0</accession>
<protein>
    <submittedName>
        <fullName evidence="1">Uncharacterized protein</fullName>
    </submittedName>
</protein>
<gene>
    <name evidence="1" type="ORF">AMK59_7497</name>
</gene>